<evidence type="ECO:0000256" key="1">
    <source>
        <dbReference type="ARBA" id="ARBA00022679"/>
    </source>
</evidence>
<dbReference type="RefSeq" id="WP_311706268.1">
    <property type="nucleotide sequence ID" value="NZ_JAVREL010000013.1"/>
</dbReference>
<dbReference type="GO" id="GO:0004674">
    <property type="term" value="F:protein serine/threonine kinase activity"/>
    <property type="evidence" value="ECO:0007669"/>
    <property type="project" value="UniProtKB-EC"/>
</dbReference>
<dbReference type="Proteomes" id="UP001183246">
    <property type="component" value="Unassembled WGS sequence"/>
</dbReference>
<evidence type="ECO:0000256" key="2">
    <source>
        <dbReference type="ARBA" id="ARBA00022741"/>
    </source>
</evidence>
<dbReference type="CDD" id="cd14014">
    <property type="entry name" value="STKc_PknB_like"/>
    <property type="match status" value="1"/>
</dbReference>
<accession>A0ABU2MUA9</accession>
<evidence type="ECO:0000256" key="4">
    <source>
        <dbReference type="ARBA" id="ARBA00022840"/>
    </source>
</evidence>
<reference evidence="9" key="1">
    <citation type="submission" date="2023-07" db="EMBL/GenBank/DDBJ databases">
        <title>30 novel species of actinomycetes from the DSMZ collection.</title>
        <authorList>
            <person name="Nouioui I."/>
        </authorList>
    </citation>
    <scope>NUCLEOTIDE SEQUENCE [LARGE SCALE GENOMIC DNA]</scope>
    <source>
        <strain evidence="9">DSM 44938</strain>
    </source>
</reference>
<evidence type="ECO:0000256" key="6">
    <source>
        <dbReference type="SAM" id="MobiDB-lite"/>
    </source>
</evidence>
<dbReference type="InterPro" id="IPR008271">
    <property type="entry name" value="Ser/Thr_kinase_AS"/>
</dbReference>
<keyword evidence="4 5" id="KW-0067">ATP-binding</keyword>
<evidence type="ECO:0000256" key="5">
    <source>
        <dbReference type="PROSITE-ProRule" id="PRU10141"/>
    </source>
</evidence>
<keyword evidence="2 5" id="KW-0547">Nucleotide-binding</keyword>
<evidence type="ECO:0000256" key="3">
    <source>
        <dbReference type="ARBA" id="ARBA00022777"/>
    </source>
</evidence>
<dbReference type="PROSITE" id="PS00107">
    <property type="entry name" value="PROTEIN_KINASE_ATP"/>
    <property type="match status" value="1"/>
</dbReference>
<dbReference type="InterPro" id="IPR011009">
    <property type="entry name" value="Kinase-like_dom_sf"/>
</dbReference>
<dbReference type="InterPro" id="IPR017441">
    <property type="entry name" value="Protein_kinase_ATP_BS"/>
</dbReference>
<sequence length="558" mass="57589">MLTPLTAEDPTAVAGYRITHRLGEGGMGKVYLSHTPGGRPVAIKVVRPELAADPDFRRRFRQEVRAAERVQGLYTAPVIDSDTEGERPWLATAYVAGPSLYSAVRDHGPLPVPAAARALAGIAEALQIIHGAGIVHRDLKPSNVLLASDGPRVIDFGIARAADATSLTRSGAIVGTPGFMAPEQAMNQPSTPAVDLFALGQIAVFATTGTPAFGEGASHGVLYRIVHEEPDLSGVPEALRDLTARCLAKNPAGRASLAEVIETCQRLAADSPLPSGGWLPPAVTAEIDHHAATVTSLAVPPPMPTPPPGQPDVPTPPPGQPPAFILTPTGPPAAVTPPPRRSGRTALLAAVGVCVAIAGVVVGAMLMNGGGDGDGDKNAGGEVSQDPTTEEPATEAPATQDDTAPDGTGTQEPTTEPEPPADPEAVVTEGLDLPADRIIWFYDDPPTPKETDLGVTYEGDFGFSSDWITDNPLATGQEGNTMVLLEAGETGSLDTCRSVTRYTDAIPADSAPPGSQICVTTATGDIALVTVQEYAPEGSPSLYVTIDLTVWPGAAQLG</sequence>
<organism evidence="8 9">
    <name type="scientific">Streptomyces litchfieldiae</name>
    <dbReference type="NCBI Taxonomy" id="3075543"/>
    <lineage>
        <taxon>Bacteria</taxon>
        <taxon>Bacillati</taxon>
        <taxon>Actinomycetota</taxon>
        <taxon>Actinomycetes</taxon>
        <taxon>Kitasatosporales</taxon>
        <taxon>Streptomycetaceae</taxon>
        <taxon>Streptomyces</taxon>
    </lineage>
</organism>
<keyword evidence="1 8" id="KW-0808">Transferase</keyword>
<keyword evidence="3 8" id="KW-0418">Kinase</keyword>
<evidence type="ECO:0000313" key="9">
    <source>
        <dbReference type="Proteomes" id="UP001183246"/>
    </source>
</evidence>
<feature type="region of interest" description="Disordered" evidence="6">
    <location>
        <begin position="296"/>
        <end position="341"/>
    </location>
</feature>
<feature type="compositionally biased region" description="Pro residues" evidence="6">
    <location>
        <begin position="299"/>
        <end position="321"/>
    </location>
</feature>
<evidence type="ECO:0000313" key="8">
    <source>
        <dbReference type="EMBL" id="MDT0345135.1"/>
    </source>
</evidence>
<feature type="binding site" evidence="5">
    <location>
        <position position="44"/>
    </location>
    <ligand>
        <name>ATP</name>
        <dbReference type="ChEBI" id="CHEBI:30616"/>
    </ligand>
</feature>
<feature type="domain" description="Protein kinase" evidence="7">
    <location>
        <begin position="16"/>
        <end position="267"/>
    </location>
</feature>
<dbReference type="PANTHER" id="PTHR43289">
    <property type="entry name" value="MITOGEN-ACTIVATED PROTEIN KINASE KINASE KINASE 20-RELATED"/>
    <property type="match status" value="1"/>
</dbReference>
<dbReference type="PANTHER" id="PTHR43289:SF34">
    <property type="entry name" value="SERINE_THREONINE-PROTEIN KINASE YBDM-RELATED"/>
    <property type="match status" value="1"/>
</dbReference>
<dbReference type="PROSITE" id="PS50011">
    <property type="entry name" value="PROTEIN_KINASE_DOM"/>
    <property type="match status" value="1"/>
</dbReference>
<name>A0ABU2MUA9_9ACTN</name>
<dbReference type="SUPFAM" id="SSF56112">
    <property type="entry name" value="Protein kinase-like (PK-like)"/>
    <property type="match status" value="1"/>
</dbReference>
<evidence type="ECO:0000259" key="7">
    <source>
        <dbReference type="PROSITE" id="PS50011"/>
    </source>
</evidence>
<dbReference type="EMBL" id="JAVREL010000013">
    <property type="protein sequence ID" value="MDT0345135.1"/>
    <property type="molecule type" value="Genomic_DNA"/>
</dbReference>
<feature type="compositionally biased region" description="Low complexity" evidence="6">
    <location>
        <begin position="394"/>
        <end position="414"/>
    </location>
</feature>
<dbReference type="Pfam" id="PF00069">
    <property type="entry name" value="Pkinase"/>
    <property type="match status" value="1"/>
</dbReference>
<feature type="region of interest" description="Disordered" evidence="6">
    <location>
        <begin position="371"/>
        <end position="426"/>
    </location>
</feature>
<keyword evidence="9" id="KW-1185">Reference proteome</keyword>
<comment type="caution">
    <text evidence="8">The sequence shown here is derived from an EMBL/GenBank/DDBJ whole genome shotgun (WGS) entry which is preliminary data.</text>
</comment>
<proteinExistence type="predicted"/>
<dbReference type="PROSITE" id="PS00108">
    <property type="entry name" value="PROTEIN_KINASE_ST"/>
    <property type="match status" value="1"/>
</dbReference>
<dbReference type="SMART" id="SM00220">
    <property type="entry name" value="S_TKc"/>
    <property type="match status" value="1"/>
</dbReference>
<dbReference type="EC" id="2.7.11.1" evidence="8"/>
<feature type="compositionally biased region" description="Pro residues" evidence="6">
    <location>
        <begin position="329"/>
        <end position="340"/>
    </location>
</feature>
<dbReference type="InterPro" id="IPR000719">
    <property type="entry name" value="Prot_kinase_dom"/>
</dbReference>
<dbReference type="Gene3D" id="1.10.510.10">
    <property type="entry name" value="Transferase(Phosphotransferase) domain 1"/>
    <property type="match status" value="1"/>
</dbReference>
<protein>
    <submittedName>
        <fullName evidence="8">Serine/threonine-protein kinase</fullName>
        <ecNumber evidence="8">2.7.11.1</ecNumber>
    </submittedName>
</protein>
<dbReference type="Gene3D" id="3.30.200.20">
    <property type="entry name" value="Phosphorylase Kinase, domain 1"/>
    <property type="match status" value="1"/>
</dbReference>
<gene>
    <name evidence="8" type="ORF">RM590_21385</name>
</gene>